<dbReference type="InterPro" id="IPR009367">
    <property type="entry name" value="Elm1-like"/>
</dbReference>
<dbReference type="Pfam" id="PF06258">
    <property type="entry name" value="Mito_fiss_Elm1"/>
    <property type="match status" value="1"/>
</dbReference>
<organism evidence="1 2">
    <name type="scientific">Sphingomonas daechungensis</name>
    <dbReference type="NCBI Taxonomy" id="1176646"/>
    <lineage>
        <taxon>Bacteria</taxon>
        <taxon>Pseudomonadati</taxon>
        <taxon>Pseudomonadota</taxon>
        <taxon>Alphaproteobacteria</taxon>
        <taxon>Sphingomonadales</taxon>
        <taxon>Sphingomonadaceae</taxon>
        <taxon>Sphingomonas</taxon>
    </lineage>
</organism>
<gene>
    <name evidence="1" type="ORF">H9L15_11460</name>
</gene>
<proteinExistence type="predicted"/>
<sequence>MNSLPRPHLLAALGGPTRYWRLPEDRLVNSLKVLAQRAKSTGGTLIVIGSPRTPASAFEAVRASGVACHVILDREVRYPILLADADENFVTADSVSMISEAVMTGNPVGLIPVELDSEGRQKLGIEGVSISRRDIRKFWANLDRLGLAGTVDRPLCNPIEDPVRMAADAVKRLLSQRVP</sequence>
<reference evidence="1 2" key="1">
    <citation type="submission" date="2020-08" db="EMBL/GenBank/DDBJ databases">
        <title>Genome sequence of Sphingomonas daechungensis KACC 18115T.</title>
        <authorList>
            <person name="Hyun D.-W."/>
            <person name="Bae J.-W."/>
        </authorList>
    </citation>
    <scope>NUCLEOTIDE SEQUENCE [LARGE SCALE GENOMIC DNA]</scope>
    <source>
        <strain evidence="1 2">KACC 18115</strain>
    </source>
</reference>
<evidence type="ECO:0000313" key="2">
    <source>
        <dbReference type="Proteomes" id="UP000516134"/>
    </source>
</evidence>
<evidence type="ECO:0000313" key="1">
    <source>
        <dbReference type="EMBL" id="QNP44533.1"/>
    </source>
</evidence>
<name>A0ABX6T5Q0_9SPHN</name>
<keyword evidence="2" id="KW-1185">Reference proteome</keyword>
<dbReference type="EMBL" id="CP060780">
    <property type="protein sequence ID" value="QNP44533.1"/>
    <property type="molecule type" value="Genomic_DNA"/>
</dbReference>
<dbReference type="Proteomes" id="UP000516134">
    <property type="component" value="Chromosome"/>
</dbReference>
<accession>A0ABX6T5Q0</accession>
<protein>
    <submittedName>
        <fullName evidence="1">Mitochondrial fission ELM1 family protein</fullName>
    </submittedName>
</protein>